<keyword evidence="2" id="KW-1185">Reference proteome</keyword>
<dbReference type="AlphaFoldDB" id="A0A1B9F6D0"/>
<accession>A0A1B9F6D0</accession>
<dbReference type="NCBIfam" id="NF045682">
    <property type="entry name" value="DVU0772_fam"/>
    <property type="match status" value="1"/>
</dbReference>
<dbReference type="InterPro" id="IPR059223">
    <property type="entry name" value="DVU0772-like"/>
</dbReference>
<name>A0A1B9F6D0_9BACT</name>
<dbReference type="STRING" id="1156395.DBT_1236"/>
<comment type="caution">
    <text evidence="1">The sequence shown here is derived from an EMBL/GenBank/DDBJ whole genome shotgun (WGS) entry which is preliminary data.</text>
</comment>
<protein>
    <submittedName>
        <fullName evidence="1">Uncharacterized protein</fullName>
    </submittedName>
</protein>
<dbReference type="Proteomes" id="UP000093080">
    <property type="component" value="Unassembled WGS sequence"/>
</dbReference>
<gene>
    <name evidence="1" type="ORF">DBT_1236</name>
</gene>
<dbReference type="OrthoDB" id="5471332at2"/>
<evidence type="ECO:0000313" key="2">
    <source>
        <dbReference type="Proteomes" id="UP000093080"/>
    </source>
</evidence>
<sequence>MITTIEELKTKRELVNKIDWTMTPEKAIDMYLEWGAGWSRGNEFARSGDEDSIYFVIYDWEEPPGVTLIRRNSKEVEEIAKIEVPRELVESSIEEAGRRPGVGVYPLNQALKEWLSNALDAPSPPVEKD</sequence>
<evidence type="ECO:0000313" key="1">
    <source>
        <dbReference type="EMBL" id="OCC15489.1"/>
    </source>
</evidence>
<organism evidence="1 2">
    <name type="scientific">Dissulfuribacter thermophilus</name>
    <dbReference type="NCBI Taxonomy" id="1156395"/>
    <lineage>
        <taxon>Bacteria</taxon>
        <taxon>Pseudomonadati</taxon>
        <taxon>Thermodesulfobacteriota</taxon>
        <taxon>Dissulfuribacteria</taxon>
        <taxon>Dissulfuribacterales</taxon>
        <taxon>Dissulfuribacteraceae</taxon>
        <taxon>Dissulfuribacter</taxon>
    </lineage>
</organism>
<dbReference type="EMBL" id="MAGO01000005">
    <property type="protein sequence ID" value="OCC15489.1"/>
    <property type="molecule type" value="Genomic_DNA"/>
</dbReference>
<proteinExistence type="predicted"/>
<dbReference type="RefSeq" id="WP_067617663.1">
    <property type="nucleotide sequence ID" value="NZ_MAGO01000005.1"/>
</dbReference>
<reference evidence="1 2" key="1">
    <citation type="submission" date="2016-06" db="EMBL/GenBank/DDBJ databases">
        <title>Respiratory ammonification of nitrate coupled to the oxidation of elemental sulfur in deep-sea autotrophic thermophilic bacteria.</title>
        <authorList>
            <person name="Slobodkina G.B."/>
            <person name="Mardanov A.V."/>
            <person name="Ravin N.V."/>
            <person name="Frolova A.A."/>
            <person name="Viryasiv M.B."/>
            <person name="Chernyh N.A."/>
            <person name="Bonch-Osmolovskaya E.A."/>
            <person name="Slobodkin A.I."/>
        </authorList>
    </citation>
    <scope>NUCLEOTIDE SEQUENCE [LARGE SCALE GENOMIC DNA]</scope>
    <source>
        <strain evidence="1 2">S69</strain>
    </source>
</reference>